<sequence length="220" mass="23665">MMKEKLFSGVMAGAYIALGAMTYLSVPNSTVGALFFAAGIFLVFNFSNMLFTRVCPLSAATGEYGMKDMAAAWIGNGLGAGIVATAAHFCRFEGKIAEKLAPVAEGKLADGPLSLFVMGVFCAVFVSYAVLLGKKHKSGSFAQIFYVWLLITAFVFGGYDHIVANMYYLAAYSWAFGADWLMICKVLFFVTAGNVAGGLLIGFLEKKYMVTEKLPGMTKM</sequence>
<evidence type="ECO:0000256" key="4">
    <source>
        <dbReference type="ARBA" id="ARBA00023136"/>
    </source>
</evidence>
<dbReference type="GO" id="GO:0015499">
    <property type="term" value="F:formate transmembrane transporter activity"/>
    <property type="evidence" value="ECO:0007669"/>
    <property type="project" value="TreeGrafter"/>
</dbReference>
<dbReference type="PANTHER" id="PTHR30520">
    <property type="entry name" value="FORMATE TRANSPORTER-RELATED"/>
    <property type="match status" value="1"/>
</dbReference>
<protein>
    <submittedName>
        <fullName evidence="7">Formate/nitrite transporter FocA (FNT family)</fullName>
    </submittedName>
</protein>
<feature type="transmembrane region" description="Helical" evidence="6">
    <location>
        <begin position="113"/>
        <end position="133"/>
    </location>
</feature>
<dbReference type="AlphaFoldDB" id="A0A4Q7PL07"/>
<comment type="subcellular location">
    <subcellularLocation>
        <location evidence="1">Membrane</location>
        <topology evidence="1">Multi-pass membrane protein</topology>
    </subcellularLocation>
</comment>
<keyword evidence="2 6" id="KW-0812">Transmembrane</keyword>
<name>A0A4Q7PL07_9FIRM</name>
<dbReference type="Proteomes" id="UP000292927">
    <property type="component" value="Unassembled WGS sequence"/>
</dbReference>
<comment type="caution">
    <text evidence="7">The sequence shown here is derived from an EMBL/GenBank/DDBJ whole genome shotgun (WGS) entry which is preliminary data.</text>
</comment>
<keyword evidence="3 6" id="KW-1133">Transmembrane helix</keyword>
<dbReference type="InterPro" id="IPR023271">
    <property type="entry name" value="Aquaporin-like"/>
</dbReference>
<feature type="transmembrane region" description="Helical" evidence="6">
    <location>
        <begin position="145"/>
        <end position="168"/>
    </location>
</feature>
<feature type="transmembrane region" description="Helical" evidence="6">
    <location>
        <begin position="71"/>
        <end position="89"/>
    </location>
</feature>
<proteinExistence type="inferred from homology"/>
<feature type="transmembrane region" description="Helical" evidence="6">
    <location>
        <begin position="180"/>
        <end position="204"/>
    </location>
</feature>
<evidence type="ECO:0000256" key="5">
    <source>
        <dbReference type="ARBA" id="ARBA00049660"/>
    </source>
</evidence>
<dbReference type="GO" id="GO:0005886">
    <property type="term" value="C:plasma membrane"/>
    <property type="evidence" value="ECO:0007669"/>
    <property type="project" value="TreeGrafter"/>
</dbReference>
<evidence type="ECO:0000313" key="7">
    <source>
        <dbReference type="EMBL" id="RZT00997.1"/>
    </source>
</evidence>
<dbReference type="Pfam" id="PF01226">
    <property type="entry name" value="Form_Nir_trans"/>
    <property type="match status" value="1"/>
</dbReference>
<reference evidence="7 8" key="1">
    <citation type="submission" date="2019-02" db="EMBL/GenBank/DDBJ databases">
        <title>Genomic Encyclopedia of Type Strains, Phase IV (KMG-IV): sequencing the most valuable type-strain genomes for metagenomic binning, comparative biology and taxonomic classification.</title>
        <authorList>
            <person name="Goeker M."/>
        </authorList>
    </citation>
    <scope>NUCLEOTIDE SEQUENCE [LARGE SCALE GENOMIC DNA]</scope>
    <source>
        <strain evidence="7 8">DSM 29486</strain>
    </source>
</reference>
<evidence type="ECO:0000256" key="3">
    <source>
        <dbReference type="ARBA" id="ARBA00022989"/>
    </source>
</evidence>
<evidence type="ECO:0000256" key="6">
    <source>
        <dbReference type="SAM" id="Phobius"/>
    </source>
</evidence>
<comment type="similarity">
    <text evidence="5">Belongs to the FNT transporter (TC 1.A.16) family.</text>
</comment>
<evidence type="ECO:0000256" key="2">
    <source>
        <dbReference type="ARBA" id="ARBA00022692"/>
    </source>
</evidence>
<dbReference type="InterPro" id="IPR000292">
    <property type="entry name" value="For/NO2_transpt"/>
</dbReference>
<dbReference type="Gene3D" id="1.20.1080.10">
    <property type="entry name" value="Glycerol uptake facilitator protein"/>
    <property type="match status" value="1"/>
</dbReference>
<evidence type="ECO:0000256" key="1">
    <source>
        <dbReference type="ARBA" id="ARBA00004141"/>
    </source>
</evidence>
<dbReference type="EMBL" id="SGXF01000002">
    <property type="protein sequence ID" value="RZT00997.1"/>
    <property type="molecule type" value="Genomic_DNA"/>
</dbReference>
<keyword evidence="8" id="KW-1185">Reference proteome</keyword>
<feature type="transmembrane region" description="Helical" evidence="6">
    <location>
        <begin position="7"/>
        <end position="26"/>
    </location>
</feature>
<evidence type="ECO:0000313" key="8">
    <source>
        <dbReference type="Proteomes" id="UP000292927"/>
    </source>
</evidence>
<organism evidence="7 8">
    <name type="scientific">Cuneatibacter caecimuris</name>
    <dbReference type="NCBI Taxonomy" id="1796618"/>
    <lineage>
        <taxon>Bacteria</taxon>
        <taxon>Bacillati</taxon>
        <taxon>Bacillota</taxon>
        <taxon>Clostridia</taxon>
        <taxon>Lachnospirales</taxon>
        <taxon>Lachnospiraceae</taxon>
        <taxon>Cuneatibacter</taxon>
    </lineage>
</organism>
<accession>A0A4Q7PL07</accession>
<gene>
    <name evidence="7" type="ORF">EV209_1434</name>
</gene>
<keyword evidence="4 6" id="KW-0472">Membrane</keyword>
<feature type="transmembrane region" description="Helical" evidence="6">
    <location>
        <begin position="32"/>
        <end position="51"/>
    </location>
</feature>
<dbReference type="PANTHER" id="PTHR30520:SF6">
    <property type="entry name" value="FORMATE_NITRATE FAMILY TRANSPORTER (EUROFUNG)"/>
    <property type="match status" value="1"/>
</dbReference>